<feature type="compositionally biased region" description="Pro residues" evidence="1">
    <location>
        <begin position="231"/>
        <end position="243"/>
    </location>
</feature>
<sequence length="278" mass="31111">MLGRRIAARQPPPTFLPELRRALLDEWCTIPQDQIDNLILSMPRRSEMALIREKAQCVSWDHETKSPTNLQRTFRHCYGSKPPDANNRTLFYLLHRSSEGSGVPDMGTPLHTTPPPPLNQPPAEVARFAEWLWLRTLGRNIAGLNHGATDINLWRLNMSSPWCGLTVRKGRCQPVHWKDASLPKIYSRSRQLCGCGVSTNRIQGDSQSTNTPPPQPPSDKTDPEPTHSPLTPKPTYPFPPPPTNHSKQTNGQTDTILRDWKTGGEHPPGRPSGGTQVL</sequence>
<reference evidence="2" key="1">
    <citation type="submission" date="2020-08" db="EMBL/GenBank/DDBJ databases">
        <title>Multicomponent nature underlies the extraordinary mechanical properties of spider dragline silk.</title>
        <authorList>
            <person name="Kono N."/>
            <person name="Nakamura H."/>
            <person name="Mori M."/>
            <person name="Yoshida Y."/>
            <person name="Ohtoshi R."/>
            <person name="Malay A.D."/>
            <person name="Moran D.A.P."/>
            <person name="Tomita M."/>
            <person name="Numata K."/>
            <person name="Arakawa K."/>
        </authorList>
    </citation>
    <scope>NUCLEOTIDE SEQUENCE</scope>
</reference>
<dbReference type="AlphaFoldDB" id="A0A8X6SI87"/>
<dbReference type="EMBL" id="BMAU01021306">
    <property type="protein sequence ID" value="GFY11685.1"/>
    <property type="molecule type" value="Genomic_DNA"/>
</dbReference>
<evidence type="ECO:0000256" key="1">
    <source>
        <dbReference type="SAM" id="MobiDB-lite"/>
    </source>
</evidence>
<accession>A0A8X6SI87</accession>
<feature type="compositionally biased region" description="Basic and acidic residues" evidence="1">
    <location>
        <begin position="256"/>
        <end position="268"/>
    </location>
</feature>
<proteinExistence type="predicted"/>
<keyword evidence="3" id="KW-1185">Reference proteome</keyword>
<name>A0A8X6SI87_TRICX</name>
<organism evidence="2 3">
    <name type="scientific">Trichonephila clavipes</name>
    <name type="common">Golden silk orbweaver</name>
    <name type="synonym">Nephila clavipes</name>
    <dbReference type="NCBI Taxonomy" id="2585209"/>
    <lineage>
        <taxon>Eukaryota</taxon>
        <taxon>Metazoa</taxon>
        <taxon>Ecdysozoa</taxon>
        <taxon>Arthropoda</taxon>
        <taxon>Chelicerata</taxon>
        <taxon>Arachnida</taxon>
        <taxon>Araneae</taxon>
        <taxon>Araneomorphae</taxon>
        <taxon>Entelegynae</taxon>
        <taxon>Araneoidea</taxon>
        <taxon>Nephilidae</taxon>
        <taxon>Trichonephila</taxon>
    </lineage>
</organism>
<protein>
    <submittedName>
        <fullName evidence="2">Transposable element Tc3 transposase</fullName>
    </submittedName>
</protein>
<feature type="region of interest" description="Disordered" evidence="1">
    <location>
        <begin position="197"/>
        <end position="278"/>
    </location>
</feature>
<evidence type="ECO:0000313" key="3">
    <source>
        <dbReference type="Proteomes" id="UP000887159"/>
    </source>
</evidence>
<evidence type="ECO:0000313" key="2">
    <source>
        <dbReference type="EMBL" id="GFY11685.1"/>
    </source>
</evidence>
<feature type="compositionally biased region" description="Polar residues" evidence="1">
    <location>
        <begin position="244"/>
        <end position="255"/>
    </location>
</feature>
<dbReference type="Proteomes" id="UP000887159">
    <property type="component" value="Unassembled WGS sequence"/>
</dbReference>
<gene>
    <name evidence="2" type="primary">tc3a_252</name>
    <name evidence="2" type="ORF">TNCV_4231541</name>
</gene>
<comment type="caution">
    <text evidence="2">The sequence shown here is derived from an EMBL/GenBank/DDBJ whole genome shotgun (WGS) entry which is preliminary data.</text>
</comment>